<sequence>MKIIVDTSSWIALVRYYIPFDPKSNIYLFFKQGIEDGSIILIDEVHQECSFVAKKIVLKNLSFFNDKKNITRTTDLYPSPKFFNLIDNQFSIQSQKRRLTNVEFENRKEIFLKSADSKIILQGLKFIKEGEIADVIVVSEETSSANDHKLFKKIPAICSILKIECLTLPDLIEKFNNEINLKF</sequence>
<proteinExistence type="predicted"/>
<keyword evidence="2" id="KW-1185">Reference proteome</keyword>
<dbReference type="InterPro" id="IPR016541">
    <property type="entry name" value="UCP008505"/>
</dbReference>
<dbReference type="Pfam" id="PF14367">
    <property type="entry name" value="DUF4411"/>
    <property type="match status" value="1"/>
</dbReference>
<dbReference type="RefSeq" id="WP_079733823.1">
    <property type="nucleotide sequence ID" value="NZ_LT670848.1"/>
</dbReference>
<reference evidence="2" key="1">
    <citation type="submission" date="2016-11" db="EMBL/GenBank/DDBJ databases">
        <authorList>
            <person name="Varghese N."/>
            <person name="Submissions S."/>
        </authorList>
    </citation>
    <scope>NUCLEOTIDE SEQUENCE [LARGE SCALE GENOMIC DNA]</scope>
    <source>
        <strain evidence="2">ACAM 48</strain>
    </source>
</reference>
<protein>
    <recommendedName>
        <fullName evidence="3">DUF4411 domain-containing protein</fullName>
    </recommendedName>
</protein>
<evidence type="ECO:0008006" key="3">
    <source>
        <dbReference type="Google" id="ProtNLM"/>
    </source>
</evidence>
<organism evidence="1 2">
    <name type="scientific">Salegentibacter salegens</name>
    <dbReference type="NCBI Taxonomy" id="143223"/>
    <lineage>
        <taxon>Bacteria</taxon>
        <taxon>Pseudomonadati</taxon>
        <taxon>Bacteroidota</taxon>
        <taxon>Flavobacteriia</taxon>
        <taxon>Flavobacteriales</taxon>
        <taxon>Flavobacteriaceae</taxon>
        <taxon>Salegentibacter</taxon>
    </lineage>
</organism>
<accession>A0A1M7ICP0</accession>
<evidence type="ECO:0000313" key="2">
    <source>
        <dbReference type="Proteomes" id="UP000190235"/>
    </source>
</evidence>
<dbReference type="AlphaFoldDB" id="A0A1M7ICP0"/>
<dbReference type="EMBL" id="LT670848">
    <property type="protein sequence ID" value="SHM38358.1"/>
    <property type="molecule type" value="Genomic_DNA"/>
</dbReference>
<name>A0A1M7ICP0_9FLAO</name>
<dbReference type="STRING" id="143223.SAMN05878281_0495"/>
<dbReference type="Proteomes" id="UP000190235">
    <property type="component" value="Chromosome I"/>
</dbReference>
<evidence type="ECO:0000313" key="1">
    <source>
        <dbReference type="EMBL" id="SHM38358.1"/>
    </source>
</evidence>
<gene>
    <name evidence="1" type="ORF">SAMN05878281_0495</name>
</gene>
<dbReference type="OrthoDB" id="1078742at2"/>